<dbReference type="STRING" id="1295533.A0A1E3HTU9"/>
<dbReference type="InterPro" id="IPR003593">
    <property type="entry name" value="AAA+_ATPase"/>
</dbReference>
<evidence type="ECO:0000259" key="2">
    <source>
        <dbReference type="SMART" id="SM00382"/>
    </source>
</evidence>
<accession>A0A1E3HTU9</accession>
<dbReference type="PANTHER" id="PTHR23389:SF21">
    <property type="entry name" value="ATPASE FAMILY AAA DOMAIN-CONTAINING PROTEIN 5"/>
    <property type="match status" value="1"/>
</dbReference>
<dbReference type="InterPro" id="IPR027417">
    <property type="entry name" value="P-loop_NTPase"/>
</dbReference>
<dbReference type="GO" id="GO:0003677">
    <property type="term" value="F:DNA binding"/>
    <property type="evidence" value="ECO:0007669"/>
    <property type="project" value="TreeGrafter"/>
</dbReference>
<dbReference type="GeneID" id="30154997"/>
<comment type="caution">
    <text evidence="3">The sequence shown here is derived from an EMBL/GenBank/DDBJ whole genome shotgun (WGS) entry which is preliminary data.</text>
</comment>
<organism evidence="3 4">
    <name type="scientific">Cryptococcus amylolentus CBS 6039</name>
    <dbReference type="NCBI Taxonomy" id="1295533"/>
    <lineage>
        <taxon>Eukaryota</taxon>
        <taxon>Fungi</taxon>
        <taxon>Dikarya</taxon>
        <taxon>Basidiomycota</taxon>
        <taxon>Agaricomycotina</taxon>
        <taxon>Tremellomycetes</taxon>
        <taxon>Tremellales</taxon>
        <taxon>Cryptococcaceae</taxon>
        <taxon>Cryptococcus</taxon>
    </lineage>
</organism>
<dbReference type="RefSeq" id="XP_018994624.1">
    <property type="nucleotide sequence ID" value="XM_019137598.1"/>
</dbReference>
<proteinExistence type="predicted"/>
<protein>
    <recommendedName>
        <fullName evidence="2">AAA+ ATPase domain-containing protein</fullName>
    </recommendedName>
</protein>
<feature type="compositionally biased region" description="Acidic residues" evidence="1">
    <location>
        <begin position="616"/>
        <end position="625"/>
    </location>
</feature>
<sequence length="978" mass="106347">MAPSPPPPSKASVHPFFSSTPQQSHREPIPAQAKPANAAPKRKRALGAANANAGQAQATLGLSSNDGGRKSLVVEKKETQPTVVEADASHAATEVSSSSDQEEDVVFSHASQNDPDPSKSQIVSKRPRPKRARPSIPLSTQASSSSLASEIIDLSSDQEDDYESTPRAKAKAPHVLNSRPAIFSKGIARSFSRTGSTGTNPKAPIEVPEGSPSPAKLRSSSSKNASPVADKTKPAHSFFTQVRSRTDHGASSSRILDLVEPLSGRDGAPYESDNGSKHKKKENVHTFFSLQQGKSKCKLKDGWGTEEVETPLPQGPWPSHVGSSYSQSDGPVPPSTSRKPAPAEQGNFWGDIQSRVCRPCAPSIHRSEPIDILPFILQHPAFSSLQLKASSSSSNREAWVDRYRPKRATEVLGNELEATYLRDWLSMLAIGHRIQGPKIIRKVVKRPKAALVDDFIVDDLGVYGDAFDEGEEDEQIHLDDLEEPPIDSDITARPAEYPPLDMRLTNTILLTGKSGSGKSAAVHAAAQELGWEVFEVYPGMGKRTGGALMGWLGDLGRNHIVPQAERKPADKNSKKGRGTEVEKSKAGGIKSFFGQNSRSKPTGSVPFSNDLTQEMTDSDEDDSEPKDDNVVASTESKYKQSLILIDEADILFEEEATFWPGVLALVSDSRRPVVLTCNDHKRIPLAQLPLQAILQFHPLPSSIAMSYLQAIADADRSHRGYRATADAATVYKSAIRDKHEADIRGDGPALPNGHERVPYFDLRQAIGQLQLGLQADRIEEAGSAKECDDDLKTLLQRMEAQSYADVAGMKPWVSMDISDIDRLERTSDDELNVALLQKLALPETYPILALCDRSLAIVSTVVSMSGGGLPPLGDLGLARTKYIRSTLPVLDPLIPLSSPLLPSPSIFLHTLPAIITILHSDAMYEKIDKDAIERGEERINPKTGKPMRRQPGAVYARYWDLGGAEEAAEEISRLRLDW</sequence>
<feature type="region of interest" description="Disordered" evidence="1">
    <location>
        <begin position="561"/>
        <end position="633"/>
    </location>
</feature>
<name>A0A1E3HTU9_9TREE</name>
<evidence type="ECO:0000313" key="3">
    <source>
        <dbReference type="EMBL" id="ODN79777.1"/>
    </source>
</evidence>
<dbReference type="EMBL" id="AWGJ01000005">
    <property type="protein sequence ID" value="ODN79777.1"/>
    <property type="molecule type" value="Genomic_DNA"/>
</dbReference>
<feature type="compositionally biased region" description="Low complexity" evidence="1">
    <location>
        <begin position="46"/>
        <end position="62"/>
    </location>
</feature>
<evidence type="ECO:0000256" key="1">
    <source>
        <dbReference type="SAM" id="MobiDB-lite"/>
    </source>
</evidence>
<feature type="compositionally biased region" description="Low complexity" evidence="1">
    <location>
        <begin position="212"/>
        <end position="223"/>
    </location>
</feature>
<dbReference type="SMART" id="SM00382">
    <property type="entry name" value="AAA"/>
    <property type="match status" value="1"/>
</dbReference>
<feature type="region of interest" description="Disordered" evidence="1">
    <location>
        <begin position="299"/>
        <end position="347"/>
    </location>
</feature>
<feature type="compositionally biased region" description="Polar residues" evidence="1">
    <location>
        <begin position="238"/>
        <end position="254"/>
    </location>
</feature>
<dbReference type="Gene3D" id="3.40.50.300">
    <property type="entry name" value="P-loop containing nucleotide triphosphate hydrolases"/>
    <property type="match status" value="1"/>
</dbReference>
<gene>
    <name evidence="3" type="ORF">L202_03688</name>
</gene>
<feature type="compositionally biased region" description="Basic and acidic residues" evidence="1">
    <location>
        <begin position="564"/>
        <end position="585"/>
    </location>
</feature>
<feature type="compositionally biased region" description="Low complexity" evidence="1">
    <location>
        <begin position="134"/>
        <end position="155"/>
    </location>
</feature>
<evidence type="ECO:0000313" key="4">
    <source>
        <dbReference type="Proteomes" id="UP000094065"/>
    </source>
</evidence>
<dbReference type="OrthoDB" id="9996895at2759"/>
<dbReference type="Proteomes" id="UP000094065">
    <property type="component" value="Unassembled WGS sequence"/>
</dbReference>
<feature type="compositionally biased region" description="Polar residues" evidence="1">
    <location>
        <begin position="191"/>
        <end position="200"/>
    </location>
</feature>
<feature type="domain" description="AAA+ ATPase" evidence="2">
    <location>
        <begin position="504"/>
        <end position="701"/>
    </location>
</feature>
<dbReference type="GO" id="GO:0005634">
    <property type="term" value="C:nucleus"/>
    <property type="evidence" value="ECO:0007669"/>
    <property type="project" value="TreeGrafter"/>
</dbReference>
<feature type="region of interest" description="Disordered" evidence="1">
    <location>
        <begin position="1"/>
        <end position="282"/>
    </location>
</feature>
<reference evidence="3 4" key="1">
    <citation type="submission" date="2016-06" db="EMBL/GenBank/DDBJ databases">
        <title>Evolution of pathogenesis and genome organization in the Tremellales.</title>
        <authorList>
            <person name="Cuomo C."/>
            <person name="Litvintseva A."/>
            <person name="Heitman J."/>
            <person name="Chen Y."/>
            <person name="Sun S."/>
            <person name="Springer D."/>
            <person name="Dromer F."/>
            <person name="Young S."/>
            <person name="Zeng Q."/>
            <person name="Chapman S."/>
            <person name="Gujja S."/>
            <person name="Saif S."/>
            <person name="Birren B."/>
        </authorList>
    </citation>
    <scope>NUCLEOTIDE SEQUENCE [LARGE SCALE GENOMIC DNA]</scope>
    <source>
        <strain evidence="3 4">CBS 6039</strain>
    </source>
</reference>
<feature type="compositionally biased region" description="Polar residues" evidence="1">
    <location>
        <begin position="109"/>
        <end position="123"/>
    </location>
</feature>
<feature type="compositionally biased region" description="Low complexity" evidence="1">
    <location>
        <begin position="30"/>
        <end position="39"/>
    </location>
</feature>
<feature type="compositionally biased region" description="Polar residues" evidence="1">
    <location>
        <begin position="593"/>
        <end position="615"/>
    </location>
</feature>
<dbReference type="SUPFAM" id="SSF52540">
    <property type="entry name" value="P-loop containing nucleoside triphosphate hydrolases"/>
    <property type="match status" value="1"/>
</dbReference>
<dbReference type="PANTHER" id="PTHR23389">
    <property type="entry name" value="CHROMOSOME TRANSMISSION FIDELITY FACTOR 18"/>
    <property type="match status" value="1"/>
</dbReference>
<dbReference type="AlphaFoldDB" id="A0A1E3HTU9"/>
<keyword evidence="4" id="KW-1185">Reference proteome</keyword>
<feature type="compositionally biased region" description="Basic and acidic residues" evidence="1">
    <location>
        <begin position="67"/>
        <end position="79"/>
    </location>
</feature>